<sequence length="452" mass="49321">MIKLKPRQILNRPFSSKLLSQLLKGLLVGVITGLIVSIFRLIIDHTLQFLYVLYPYLRLHPVIIIPYGVLMVLNCWGVGKLIGPYLTNIVGSGVPQIEAIMLKQNQMAWWSILWRKFVAGLLVICPGLFLGREGPCIQMGAAVGQGLAEDVFKADEDERNLLLACGVAAGLAAAFSAPIAGVLFLVEEITFNFKPKVIIPALSATVAADLVTILFFGTQPCLYLPIKTNLPVNAYGALIVVGVLLGVLGYVYQYSLLSLRGLYGWLDKLPRQYHSVIPLLLVIPIGLWQPILLGGSHNLINRFFTPAFITQLMHESTSMLSLMVVFLIIRFGFSMVSYGASVPGGIFMPILVLGALLGVIGATVMIGLEIVPIDNYANIVVICMAGYFGAIEKAPVTAVMLLCEMVGTVDQILPMLLVTFVAYLVIDFLGGRPIYEALRDQIDFKGILVKNN</sequence>
<evidence type="ECO:0000256" key="3">
    <source>
        <dbReference type="ARBA" id="ARBA00022692"/>
    </source>
</evidence>
<gene>
    <name evidence="9" type="ORF">FC21_GL000518</name>
</gene>
<evidence type="ECO:0000313" key="10">
    <source>
        <dbReference type="Proteomes" id="UP000051084"/>
    </source>
</evidence>
<dbReference type="PRINTS" id="PR00762">
    <property type="entry name" value="CLCHANNEL"/>
</dbReference>
<evidence type="ECO:0000256" key="6">
    <source>
        <dbReference type="ARBA" id="ARBA00023136"/>
    </source>
</evidence>
<keyword evidence="2" id="KW-0813">Transport</keyword>
<feature type="transmembrane region" description="Helical" evidence="8">
    <location>
        <begin position="346"/>
        <end position="368"/>
    </location>
</feature>
<evidence type="ECO:0000256" key="4">
    <source>
        <dbReference type="ARBA" id="ARBA00022989"/>
    </source>
</evidence>
<reference evidence="9 10" key="1">
    <citation type="journal article" date="2015" name="Genome Announc.">
        <title>Expanding the biotechnology potential of lactobacilli through comparative genomics of 213 strains and associated genera.</title>
        <authorList>
            <person name="Sun Z."/>
            <person name="Harris H.M."/>
            <person name="McCann A."/>
            <person name="Guo C."/>
            <person name="Argimon S."/>
            <person name="Zhang W."/>
            <person name="Yang X."/>
            <person name="Jeffery I.B."/>
            <person name="Cooney J.C."/>
            <person name="Kagawa T.F."/>
            <person name="Liu W."/>
            <person name="Song Y."/>
            <person name="Salvetti E."/>
            <person name="Wrobel A."/>
            <person name="Rasinkangas P."/>
            <person name="Parkhill J."/>
            <person name="Rea M.C."/>
            <person name="O'Sullivan O."/>
            <person name="Ritari J."/>
            <person name="Douillard F.P."/>
            <person name="Paul Ross R."/>
            <person name="Yang R."/>
            <person name="Briner A.E."/>
            <person name="Felis G.E."/>
            <person name="de Vos W.M."/>
            <person name="Barrangou R."/>
            <person name="Klaenhammer T.R."/>
            <person name="Caufield P.W."/>
            <person name="Cui Y."/>
            <person name="Zhang H."/>
            <person name="O'Toole P.W."/>
        </authorList>
    </citation>
    <scope>NUCLEOTIDE SEQUENCE [LARGE SCALE GENOMIC DNA]</scope>
    <source>
        <strain evidence="9 10">DSM 18793</strain>
    </source>
</reference>
<dbReference type="InterPro" id="IPR014743">
    <property type="entry name" value="Cl-channel_core"/>
</dbReference>
<feature type="transmembrane region" description="Helical" evidence="8">
    <location>
        <begin position="272"/>
        <end position="293"/>
    </location>
</feature>
<evidence type="ECO:0000256" key="7">
    <source>
        <dbReference type="ARBA" id="ARBA00023214"/>
    </source>
</evidence>
<keyword evidence="5" id="KW-0406">Ion transport</keyword>
<dbReference type="EMBL" id="AZGC01000013">
    <property type="protein sequence ID" value="KRL96077.1"/>
    <property type="molecule type" value="Genomic_DNA"/>
</dbReference>
<dbReference type="PANTHER" id="PTHR45711">
    <property type="entry name" value="CHLORIDE CHANNEL PROTEIN"/>
    <property type="match status" value="1"/>
</dbReference>
<dbReference type="RefSeq" id="WP_054652603.1">
    <property type="nucleotide sequence ID" value="NZ_AZGC01000013.1"/>
</dbReference>
<feature type="transmembrane region" description="Helical" evidence="8">
    <location>
        <begin position="197"/>
        <end position="218"/>
    </location>
</feature>
<feature type="transmembrane region" description="Helical" evidence="8">
    <location>
        <begin position="320"/>
        <end position="340"/>
    </location>
</feature>
<evidence type="ECO:0000313" key="9">
    <source>
        <dbReference type="EMBL" id="KRL96077.1"/>
    </source>
</evidence>
<organism evidence="9 10">
    <name type="scientific">Limosilactobacillus equigenerosi DSM 18793 = JCM 14505</name>
    <dbReference type="NCBI Taxonomy" id="1423742"/>
    <lineage>
        <taxon>Bacteria</taxon>
        <taxon>Bacillati</taxon>
        <taxon>Bacillota</taxon>
        <taxon>Bacilli</taxon>
        <taxon>Lactobacillales</taxon>
        <taxon>Lactobacillaceae</taxon>
        <taxon>Limosilactobacillus</taxon>
    </lineage>
</organism>
<keyword evidence="6 8" id="KW-0472">Membrane</keyword>
<dbReference type="PANTHER" id="PTHR45711:SF6">
    <property type="entry name" value="CHLORIDE CHANNEL PROTEIN"/>
    <property type="match status" value="1"/>
</dbReference>
<keyword evidence="4 8" id="KW-1133">Transmembrane helix</keyword>
<evidence type="ECO:0000256" key="2">
    <source>
        <dbReference type="ARBA" id="ARBA00022448"/>
    </source>
</evidence>
<evidence type="ECO:0000256" key="1">
    <source>
        <dbReference type="ARBA" id="ARBA00004141"/>
    </source>
</evidence>
<dbReference type="Gene3D" id="1.10.3080.10">
    <property type="entry name" value="Clc chloride channel"/>
    <property type="match status" value="1"/>
</dbReference>
<feature type="transmembrane region" description="Helical" evidence="8">
    <location>
        <begin position="411"/>
        <end position="429"/>
    </location>
</feature>
<proteinExistence type="predicted"/>
<dbReference type="GO" id="GO:0005886">
    <property type="term" value="C:plasma membrane"/>
    <property type="evidence" value="ECO:0007669"/>
    <property type="project" value="TreeGrafter"/>
</dbReference>
<protein>
    <submittedName>
        <fullName evidence="9">Chloride transporter, ClC family</fullName>
    </submittedName>
</protein>
<accession>A0A0R1USA9</accession>
<feature type="transmembrane region" description="Helical" evidence="8">
    <location>
        <begin position="49"/>
        <end position="73"/>
    </location>
</feature>
<dbReference type="AlphaFoldDB" id="A0A0R1USA9"/>
<dbReference type="GO" id="GO:0005247">
    <property type="term" value="F:voltage-gated chloride channel activity"/>
    <property type="evidence" value="ECO:0007669"/>
    <property type="project" value="TreeGrafter"/>
</dbReference>
<feature type="transmembrane region" description="Helical" evidence="8">
    <location>
        <begin position="230"/>
        <end position="252"/>
    </location>
</feature>
<dbReference type="CDD" id="cd01031">
    <property type="entry name" value="EriC"/>
    <property type="match status" value="1"/>
</dbReference>
<comment type="subcellular location">
    <subcellularLocation>
        <location evidence="1">Membrane</location>
        <topology evidence="1">Multi-pass membrane protein</topology>
    </subcellularLocation>
</comment>
<feature type="transmembrane region" description="Helical" evidence="8">
    <location>
        <begin position="161"/>
        <end position="185"/>
    </location>
</feature>
<name>A0A0R1USA9_9LACO</name>
<keyword evidence="3 8" id="KW-0812">Transmembrane</keyword>
<evidence type="ECO:0000256" key="8">
    <source>
        <dbReference type="SAM" id="Phobius"/>
    </source>
</evidence>
<evidence type="ECO:0000256" key="5">
    <source>
        <dbReference type="ARBA" id="ARBA00023065"/>
    </source>
</evidence>
<dbReference type="InterPro" id="IPR001807">
    <property type="entry name" value="ClC"/>
</dbReference>
<feature type="transmembrane region" description="Helical" evidence="8">
    <location>
        <begin position="21"/>
        <end position="43"/>
    </location>
</feature>
<dbReference type="OrthoDB" id="9812438at2"/>
<feature type="transmembrane region" description="Helical" evidence="8">
    <location>
        <begin position="375"/>
        <end position="391"/>
    </location>
</feature>
<dbReference type="Pfam" id="PF00654">
    <property type="entry name" value="Voltage_CLC"/>
    <property type="match status" value="1"/>
</dbReference>
<keyword evidence="7" id="KW-0868">Chloride</keyword>
<keyword evidence="10" id="KW-1185">Reference proteome</keyword>
<dbReference type="SUPFAM" id="SSF81340">
    <property type="entry name" value="Clc chloride channel"/>
    <property type="match status" value="1"/>
</dbReference>
<comment type="caution">
    <text evidence="9">The sequence shown here is derived from an EMBL/GenBank/DDBJ whole genome shotgun (WGS) entry which is preliminary data.</text>
</comment>
<dbReference type="Proteomes" id="UP000051084">
    <property type="component" value="Unassembled WGS sequence"/>
</dbReference>
<dbReference type="PATRIC" id="fig|1423742.4.peg.540"/>